<dbReference type="WBParaSite" id="ACRNAN_scaffold14346.g25428.t1">
    <property type="protein sequence ID" value="ACRNAN_scaffold14346.g25428.t1"/>
    <property type="gene ID" value="ACRNAN_scaffold14346.g25428"/>
</dbReference>
<reference evidence="2" key="1">
    <citation type="submission" date="2022-11" db="UniProtKB">
        <authorList>
            <consortium name="WormBaseParasite"/>
        </authorList>
    </citation>
    <scope>IDENTIFICATION</scope>
</reference>
<sequence>MYKDYLSQTGQLNLLFSDATLYRILKVCSARRRHALTAIDAFVADALEAFEDYFDMIDELKNNGKISTNWAKEITMQLQESKQYLKTDYRLHIKAHSKIGDHCATYALSEANDIFGKDCLHDTHHPHTHDILCDRLSAKSRNLVKQRIKKSIDALILEEDDEVEFKYEPWFKDEFDMIKDAIIEGMDQIFENE</sequence>
<name>A0A914CU56_9BILA</name>
<keyword evidence="1" id="KW-1185">Reference proteome</keyword>
<dbReference type="Proteomes" id="UP000887540">
    <property type="component" value="Unplaced"/>
</dbReference>
<protein>
    <submittedName>
        <fullName evidence="2">HEPN domain-containing protein</fullName>
    </submittedName>
</protein>
<accession>A0A914CU56</accession>
<organism evidence="1 2">
    <name type="scientific">Acrobeloides nanus</name>
    <dbReference type="NCBI Taxonomy" id="290746"/>
    <lineage>
        <taxon>Eukaryota</taxon>
        <taxon>Metazoa</taxon>
        <taxon>Ecdysozoa</taxon>
        <taxon>Nematoda</taxon>
        <taxon>Chromadorea</taxon>
        <taxon>Rhabditida</taxon>
        <taxon>Tylenchina</taxon>
        <taxon>Cephalobomorpha</taxon>
        <taxon>Cephaloboidea</taxon>
        <taxon>Cephalobidae</taxon>
        <taxon>Acrobeloides</taxon>
    </lineage>
</organism>
<evidence type="ECO:0000313" key="1">
    <source>
        <dbReference type="Proteomes" id="UP000887540"/>
    </source>
</evidence>
<dbReference type="AlphaFoldDB" id="A0A914CU56"/>
<proteinExistence type="predicted"/>
<evidence type="ECO:0000313" key="2">
    <source>
        <dbReference type="WBParaSite" id="ACRNAN_scaffold14346.g25428.t1"/>
    </source>
</evidence>